<gene>
    <name evidence="1" type="ORF">DY000_02010838</name>
</gene>
<dbReference type="Proteomes" id="UP000266723">
    <property type="component" value="Unassembled WGS sequence"/>
</dbReference>
<reference evidence="1 2" key="1">
    <citation type="journal article" date="2020" name="BMC Genomics">
        <title>Intraspecific diversification of the crop wild relative Brassica cretica Lam. using demographic model selection.</title>
        <authorList>
            <person name="Kioukis A."/>
            <person name="Michalopoulou V.A."/>
            <person name="Briers L."/>
            <person name="Pirintsos S."/>
            <person name="Studholme D.J."/>
            <person name="Pavlidis P."/>
            <person name="Sarris P.F."/>
        </authorList>
    </citation>
    <scope>NUCLEOTIDE SEQUENCE [LARGE SCALE GENOMIC DNA]</scope>
    <source>
        <strain evidence="2">cv. PFS-1207/04</strain>
    </source>
</reference>
<accession>A0ABQ7CMW3</accession>
<organism evidence="1 2">
    <name type="scientific">Brassica cretica</name>
    <name type="common">Mustard</name>
    <dbReference type="NCBI Taxonomy" id="69181"/>
    <lineage>
        <taxon>Eukaryota</taxon>
        <taxon>Viridiplantae</taxon>
        <taxon>Streptophyta</taxon>
        <taxon>Embryophyta</taxon>
        <taxon>Tracheophyta</taxon>
        <taxon>Spermatophyta</taxon>
        <taxon>Magnoliopsida</taxon>
        <taxon>eudicotyledons</taxon>
        <taxon>Gunneridae</taxon>
        <taxon>Pentapetalae</taxon>
        <taxon>rosids</taxon>
        <taxon>malvids</taxon>
        <taxon>Brassicales</taxon>
        <taxon>Brassicaceae</taxon>
        <taxon>Brassiceae</taxon>
        <taxon>Brassica</taxon>
    </lineage>
</organism>
<name>A0ABQ7CMW3_BRACR</name>
<protein>
    <recommendedName>
        <fullName evidence="3">Protein WAVE</fullName>
    </recommendedName>
</protein>
<proteinExistence type="predicted"/>
<comment type="caution">
    <text evidence="1">The sequence shown here is derived from an EMBL/GenBank/DDBJ whole genome shotgun (WGS) entry which is preliminary data.</text>
</comment>
<dbReference type="EMBL" id="QGKV02000759">
    <property type="protein sequence ID" value="KAF3561368.1"/>
    <property type="molecule type" value="Genomic_DNA"/>
</dbReference>
<evidence type="ECO:0000313" key="2">
    <source>
        <dbReference type="Proteomes" id="UP000266723"/>
    </source>
</evidence>
<keyword evidence="2" id="KW-1185">Reference proteome</keyword>
<sequence>MAPASMTWAKTSCSRELSVALGSVKLEEFPGEFETTPASERRLHSSIQFQNQELTSASNPWPVSAFTPCPKWLLVNRRTLKQVSVERVQPPIKSKQDDKDSLLAQIPNKSVSLKPALVTRPRSQTGPKMNLRAAPILEKASTIRQPNPSLCRLPSNKHQVLSDSECGSEYEEDVACGYPSLSRPLVRSPSNKHQVFSDSECGSEYEDNVACGYPSLCRPLVRAPSNKHQVLSDSECGSDYQEDVAGGYHTVNVACGYPSLCRLLVRAPSNNHQVLSDSECDSDYEEEYLTVVYYPTFQPNPSLCRPLVCAPSNNHQVLSDSDCSDDEEDVARGYHIV</sequence>
<evidence type="ECO:0000313" key="1">
    <source>
        <dbReference type="EMBL" id="KAF3561368.1"/>
    </source>
</evidence>
<evidence type="ECO:0008006" key="3">
    <source>
        <dbReference type="Google" id="ProtNLM"/>
    </source>
</evidence>